<dbReference type="Proteomes" id="UP001152795">
    <property type="component" value="Unassembled WGS sequence"/>
</dbReference>
<dbReference type="PROSITE" id="PS00615">
    <property type="entry name" value="C_TYPE_LECTIN_1"/>
    <property type="match status" value="4"/>
</dbReference>
<accession>A0A6S7HB69</accession>
<sequence>MERAWNTDVWIGLSDENTSNTFKWSDGIPVSWTNWAVGNPRGAWTGDHQCVYMNLERTTKELMYWRGGECSEKKLFICKKIITSSSATTTPKTALGGSCSFGWTLFKNNCYRYYNYRRSWKGSRLFCYSRSSSPRGNLASVTSKEENDFIANLANTTIWIGLEGRGVYRGHAWSDKTPVSYTNWDVGQPDSYNGREACTQLYGDIGYWSDVNCFTLKPFVCKRKMTSGTGPRTTVSTTFAQSSRCKEDWYLFSNMCYMISNSSNYKSWHEAETSCKRMGGHLASVTNNEEKDFLRQLIRPKFVYSFWIGLHDVGGESLYKWTDGTGYGKFIYWRNGEPNNYHGQEDCVSMARADGKWNDNHCSQKKPYICKSNTEDSLKVTVLKPASKVGKNGYCDPGWVPNGQYCYEFHNDESDYKTWRDAKNTCEKGTNSSAIGELVSITNELEQAFVTLNLKGSKTPLWIGMNNLHDYRSYFWVDNSPANFYHWNKGQPPSFSSRCVEISPFLRDAGKWTSTPCYSKKGYICKTAAKTTPVVPAIPIPTRTTESPSFKCSKEYIQYDESCYMFVNSSKTFDEARDACRKEEAELISVDSEFEQALLVFLMERNLGTVWIGVSKEPWSALKFTDHSVPHYSYWGPGQPDRPLDQRTCVLANVTGYNVGRWYDVDCSTKNPYVCEIYHGENKITLEENTTCEAGWQKYRKNCYKYFQLSKSWPAAQYMCRNNGGDLVSIADDLEQDFAMFYFSNIPRTWLWIGLHDRGDEGGYEWSDYSPLTYVNWMRNQPNDVGQTQNCVVMDSRDGRWYDWRCGAMYSFVCKKPLECSSKIPLNKEMITVSNDIAADFSVEQAILNGNTPENLTWCPNTTTGIQPRIQVDLYDLVKISSITTKGRMVRGAFVQVHQYVKSFLVEYTADGYTWQTYSRRGIDIKFFANYDGTTPVTKAFDPPIVASSIAILPAVIKGAQPCMKLSLQGCDFVCQAALGMSNWKIPDNSITASSAKYPTNAPWNAKTKSVGWCAKINDKNQWIQVNFGQTNLVTKIRTFGDTKGSYVKSYLIQISGDGIEWVNYKQNSGVRIFMGNMHAAHPVTHTLTDVSQAQYIRIVPLSWKNNICMRFELFGCVAGCNGPLIQKGNNEISDVKLTSPDPKSNPEYARMDSGKAWCTSAKPGKYLEVDFGKAVRLKTIATKGSPTNYGEPRHVVTYTLEFYRNNKWKKYMLDNSIKYIVAGTMNDSTTLYKYSFPARRNGNGIIVRKIRIYPKQFTPAGICMRVEFYGCLAEAEIIPTTPTTLQKILEKSIRITSMEWNDNLKVKTSKEFKEASALIIKSVTDLYENNDDSQEGEALREVKVTKL</sequence>
<dbReference type="Gene3D" id="3.10.100.10">
    <property type="entry name" value="Mannose-Binding Protein A, subunit A"/>
    <property type="match status" value="6"/>
</dbReference>
<name>A0A6S7HB69_PARCT</name>
<feature type="non-terminal residue" evidence="3">
    <location>
        <position position="1"/>
    </location>
</feature>
<dbReference type="SUPFAM" id="SSF49785">
    <property type="entry name" value="Galactose-binding domain-like"/>
    <property type="match status" value="3"/>
</dbReference>
<dbReference type="CDD" id="cd00057">
    <property type="entry name" value="FA58C"/>
    <property type="match status" value="1"/>
</dbReference>
<dbReference type="PROSITE" id="PS50041">
    <property type="entry name" value="C_TYPE_LECTIN_2"/>
    <property type="match status" value="6"/>
</dbReference>
<evidence type="ECO:0000256" key="2">
    <source>
        <dbReference type="ARBA" id="ARBA00023157"/>
    </source>
</evidence>
<dbReference type="SUPFAM" id="SSF56436">
    <property type="entry name" value="C-type lectin-like"/>
    <property type="match status" value="6"/>
</dbReference>
<dbReference type="Gene3D" id="2.60.120.260">
    <property type="entry name" value="Galactose-binding domain-like"/>
    <property type="match status" value="3"/>
</dbReference>
<organism evidence="3 4">
    <name type="scientific">Paramuricea clavata</name>
    <name type="common">Red gorgonian</name>
    <name type="synonym">Violescent sea-whip</name>
    <dbReference type="NCBI Taxonomy" id="317549"/>
    <lineage>
        <taxon>Eukaryota</taxon>
        <taxon>Metazoa</taxon>
        <taxon>Cnidaria</taxon>
        <taxon>Anthozoa</taxon>
        <taxon>Octocorallia</taxon>
        <taxon>Malacalcyonacea</taxon>
        <taxon>Plexauridae</taxon>
        <taxon>Paramuricea</taxon>
    </lineage>
</organism>
<dbReference type="InterPro" id="IPR016186">
    <property type="entry name" value="C-type_lectin-like/link_sf"/>
</dbReference>
<dbReference type="InterPro" id="IPR016187">
    <property type="entry name" value="CTDL_fold"/>
</dbReference>
<dbReference type="GO" id="GO:0030246">
    <property type="term" value="F:carbohydrate binding"/>
    <property type="evidence" value="ECO:0007669"/>
    <property type="project" value="UniProtKB-KW"/>
</dbReference>
<dbReference type="SMART" id="SM00034">
    <property type="entry name" value="CLECT"/>
    <property type="match status" value="5"/>
</dbReference>
<dbReference type="OrthoDB" id="441660at2759"/>
<keyword evidence="1" id="KW-0430">Lectin</keyword>
<dbReference type="InterPro" id="IPR001304">
    <property type="entry name" value="C-type_lectin-like"/>
</dbReference>
<dbReference type="InterPro" id="IPR050111">
    <property type="entry name" value="C-type_lectin/snaclec_domain"/>
</dbReference>
<dbReference type="InterPro" id="IPR033989">
    <property type="entry name" value="CD209-like_CTLD"/>
</dbReference>
<dbReference type="PROSITE" id="PS01285">
    <property type="entry name" value="FA58C_1"/>
    <property type="match status" value="1"/>
</dbReference>
<reference evidence="3" key="1">
    <citation type="submission" date="2020-04" db="EMBL/GenBank/DDBJ databases">
        <authorList>
            <person name="Alioto T."/>
            <person name="Alioto T."/>
            <person name="Gomez Garrido J."/>
        </authorList>
    </citation>
    <scope>NUCLEOTIDE SEQUENCE</scope>
    <source>
        <strain evidence="3">A484AB</strain>
    </source>
</reference>
<dbReference type="PROSITE" id="PS50022">
    <property type="entry name" value="FA58C_3"/>
    <property type="match status" value="3"/>
</dbReference>
<dbReference type="SMART" id="SM00231">
    <property type="entry name" value="FA58C"/>
    <property type="match status" value="3"/>
</dbReference>
<comment type="caution">
    <text evidence="3">The sequence shown here is derived from an EMBL/GenBank/DDBJ whole genome shotgun (WGS) entry which is preliminary data.</text>
</comment>
<dbReference type="PROSITE" id="PS01286">
    <property type="entry name" value="FA58C_2"/>
    <property type="match status" value="1"/>
</dbReference>
<dbReference type="InterPro" id="IPR018378">
    <property type="entry name" value="C-type_lectin_CS"/>
</dbReference>
<dbReference type="Pfam" id="PF00754">
    <property type="entry name" value="F5_F8_type_C"/>
    <property type="match status" value="3"/>
</dbReference>
<dbReference type="CDD" id="cd03590">
    <property type="entry name" value="CLECT_DC-SIGN_like"/>
    <property type="match status" value="1"/>
</dbReference>
<dbReference type="InterPro" id="IPR000082">
    <property type="entry name" value="SEA_dom"/>
</dbReference>
<dbReference type="InterPro" id="IPR008979">
    <property type="entry name" value="Galactose-bd-like_sf"/>
</dbReference>
<keyword evidence="4" id="KW-1185">Reference proteome</keyword>
<proteinExistence type="predicted"/>
<keyword evidence="2" id="KW-1015">Disulfide bond</keyword>
<dbReference type="PANTHER" id="PTHR22803">
    <property type="entry name" value="MANNOSE, PHOSPHOLIPASE, LECTIN RECEPTOR RELATED"/>
    <property type="match status" value="1"/>
</dbReference>
<dbReference type="EMBL" id="CACRXK020002238">
    <property type="protein sequence ID" value="CAB3993327.1"/>
    <property type="molecule type" value="Genomic_DNA"/>
</dbReference>
<dbReference type="Pfam" id="PF00059">
    <property type="entry name" value="Lectin_C"/>
    <property type="match status" value="6"/>
</dbReference>
<evidence type="ECO:0000313" key="3">
    <source>
        <dbReference type="EMBL" id="CAB3993327.1"/>
    </source>
</evidence>
<evidence type="ECO:0000256" key="1">
    <source>
        <dbReference type="ARBA" id="ARBA00022734"/>
    </source>
</evidence>
<dbReference type="PROSITE" id="PS50024">
    <property type="entry name" value="SEA"/>
    <property type="match status" value="1"/>
</dbReference>
<protein>
    <submittedName>
        <fullName evidence="3">Uncharacterized protein</fullName>
    </submittedName>
</protein>
<dbReference type="FunFam" id="2.60.120.260:FF:000016">
    <property type="entry name" value="Contactin-associated protein-like 4 isoform 1"/>
    <property type="match status" value="1"/>
</dbReference>
<evidence type="ECO:0000313" key="4">
    <source>
        <dbReference type="Proteomes" id="UP001152795"/>
    </source>
</evidence>
<dbReference type="CDD" id="cd00037">
    <property type="entry name" value="CLECT"/>
    <property type="match status" value="4"/>
</dbReference>
<gene>
    <name evidence="3" type="ORF">PACLA_8A073789</name>
</gene>
<dbReference type="InterPro" id="IPR000421">
    <property type="entry name" value="FA58C"/>
</dbReference>